<dbReference type="EMBL" id="CP095073">
    <property type="protein sequence ID" value="UOQ42682.1"/>
    <property type="molecule type" value="Genomic_DNA"/>
</dbReference>
<evidence type="ECO:0000259" key="1">
    <source>
        <dbReference type="Pfam" id="PF00149"/>
    </source>
</evidence>
<dbReference type="InterPro" id="IPR004843">
    <property type="entry name" value="Calcineurin-like_PHP"/>
</dbReference>
<keyword evidence="3" id="KW-1185">Reference proteome</keyword>
<reference evidence="2 3" key="1">
    <citation type="submission" date="2022-04" db="EMBL/GenBank/DDBJ databases">
        <title>Halobacillus sp. isolated from saltern.</title>
        <authorList>
            <person name="Won M."/>
            <person name="Lee C.-M."/>
            <person name="Woen H.-Y."/>
            <person name="Kwon S.-W."/>
        </authorList>
    </citation>
    <scope>NUCLEOTIDE SEQUENCE [LARGE SCALE GENOMIC DNA]</scope>
    <source>
        <strain evidence="2 3">SSBR10-3</strain>
    </source>
</reference>
<dbReference type="RefSeq" id="WP_244707991.1">
    <property type="nucleotide sequence ID" value="NZ_CP095073.1"/>
</dbReference>
<dbReference type="Proteomes" id="UP000831787">
    <property type="component" value="Chromosome"/>
</dbReference>
<feature type="domain" description="Calcineurin-like phosphoesterase" evidence="1">
    <location>
        <begin position="41"/>
        <end position="198"/>
    </location>
</feature>
<dbReference type="Pfam" id="PF00149">
    <property type="entry name" value="Metallophos"/>
    <property type="match status" value="1"/>
</dbReference>
<dbReference type="Gene3D" id="3.60.21.10">
    <property type="match status" value="1"/>
</dbReference>
<gene>
    <name evidence="2" type="ORF">MUN89_11935</name>
</gene>
<dbReference type="PANTHER" id="PTHR31302">
    <property type="entry name" value="TRANSMEMBRANE PROTEIN WITH METALLOPHOSPHOESTERASE DOMAIN-RELATED"/>
    <property type="match status" value="1"/>
</dbReference>
<sequence>MEWFLSLIGAAALLLMYMYFKARGNYIDKHEIYHHASKRLNIFFISDVHNRVINEKMLRRVEDNVDVVIVGGDLVDKRVPLHRLITNVKRLKRWGAPVYFIPGNNDHELTEARIVDVLKNESVHVLSNQDVKLSFDDRLPCTLSGVDPYYLTSRRHASYIHDTKDFHLLVVHDPYVFQKMNKEDRDRFSLVLTGHTHGGQIRLFGFGPYTRGGWFTKEDYTLLISEGYGTSAVPLRLSTRAECHMIYLLPEREDRY</sequence>
<accession>A0ABY4EE06</accession>
<protein>
    <submittedName>
        <fullName evidence="2">Metallophosphoesterase family protein</fullName>
    </submittedName>
</protein>
<evidence type="ECO:0000313" key="3">
    <source>
        <dbReference type="Proteomes" id="UP000831787"/>
    </source>
</evidence>
<dbReference type="InterPro" id="IPR029052">
    <property type="entry name" value="Metallo-depent_PP-like"/>
</dbReference>
<dbReference type="PANTHER" id="PTHR31302:SF32">
    <property type="entry name" value="PHOSPHOESTERASE"/>
    <property type="match status" value="1"/>
</dbReference>
<organism evidence="2 3">
    <name type="scientific">Halobacillus salinarum</name>
    <dbReference type="NCBI Taxonomy" id="2932257"/>
    <lineage>
        <taxon>Bacteria</taxon>
        <taxon>Bacillati</taxon>
        <taxon>Bacillota</taxon>
        <taxon>Bacilli</taxon>
        <taxon>Bacillales</taxon>
        <taxon>Bacillaceae</taxon>
        <taxon>Halobacillus</taxon>
    </lineage>
</organism>
<name>A0ABY4EE06_9BACI</name>
<evidence type="ECO:0000313" key="2">
    <source>
        <dbReference type="EMBL" id="UOQ42682.1"/>
    </source>
</evidence>
<dbReference type="InterPro" id="IPR051158">
    <property type="entry name" value="Metallophosphoesterase_sf"/>
</dbReference>
<proteinExistence type="predicted"/>
<dbReference type="SUPFAM" id="SSF56300">
    <property type="entry name" value="Metallo-dependent phosphatases"/>
    <property type="match status" value="1"/>
</dbReference>